<dbReference type="InterPro" id="IPR026022">
    <property type="entry name" value="PhoU_dom"/>
</dbReference>
<evidence type="ECO:0000313" key="9">
    <source>
        <dbReference type="EMBL" id="WHI58685.1"/>
    </source>
</evidence>
<dbReference type="Gene3D" id="1.20.58.220">
    <property type="entry name" value="Phosphate transport system protein phou homolog 2, domain 2"/>
    <property type="match status" value="1"/>
</dbReference>
<dbReference type="NCBIfam" id="TIGR02135">
    <property type="entry name" value="phoU_full"/>
    <property type="match status" value="1"/>
</dbReference>
<evidence type="ECO:0000259" key="8">
    <source>
        <dbReference type="Pfam" id="PF01895"/>
    </source>
</evidence>
<evidence type="ECO:0000256" key="1">
    <source>
        <dbReference type="ARBA" id="ARBA00004496"/>
    </source>
</evidence>
<dbReference type="AlphaFoldDB" id="A0AAX3VZ74"/>
<evidence type="ECO:0000256" key="2">
    <source>
        <dbReference type="ARBA" id="ARBA00008107"/>
    </source>
</evidence>
<organism evidence="9 10">
    <name type="scientific">Mammaliicoccus lentus</name>
    <name type="common">Staphylococcus lentus</name>
    <dbReference type="NCBI Taxonomy" id="42858"/>
    <lineage>
        <taxon>Bacteria</taxon>
        <taxon>Bacillati</taxon>
        <taxon>Bacillota</taxon>
        <taxon>Bacilli</taxon>
        <taxon>Bacillales</taxon>
        <taxon>Staphylococcaceae</taxon>
        <taxon>Mammaliicoccus</taxon>
    </lineage>
</organism>
<keyword evidence="6 7" id="KW-0592">Phosphate transport</keyword>
<evidence type="ECO:0000313" key="10">
    <source>
        <dbReference type="Proteomes" id="UP001223261"/>
    </source>
</evidence>
<evidence type="ECO:0000256" key="6">
    <source>
        <dbReference type="ARBA" id="ARBA00022592"/>
    </source>
</evidence>
<name>A0AAX3VZ74_MAMLE</name>
<dbReference type="GO" id="GO:0045936">
    <property type="term" value="P:negative regulation of phosphate metabolic process"/>
    <property type="evidence" value="ECO:0007669"/>
    <property type="project" value="InterPro"/>
</dbReference>
<keyword evidence="5 7" id="KW-0963">Cytoplasm</keyword>
<feature type="domain" description="PhoU" evidence="8">
    <location>
        <begin position="20"/>
        <end position="104"/>
    </location>
</feature>
<keyword evidence="4 7" id="KW-0813">Transport</keyword>
<dbReference type="FunFam" id="1.20.58.220:FF:000004">
    <property type="entry name" value="Phosphate-specific transport system accessory protein PhoU"/>
    <property type="match status" value="1"/>
</dbReference>
<protein>
    <recommendedName>
        <fullName evidence="7">Phosphate-specific transport system accessory protein PhoU</fullName>
    </recommendedName>
</protein>
<proteinExistence type="inferred from homology"/>
<comment type="subunit">
    <text evidence="3 7">Homodimer.</text>
</comment>
<evidence type="ECO:0000256" key="5">
    <source>
        <dbReference type="ARBA" id="ARBA00022490"/>
    </source>
</evidence>
<comment type="similarity">
    <text evidence="2 7">Belongs to the PhoU family.</text>
</comment>
<reference evidence="9" key="1">
    <citation type="journal article" date="2023" name="Antibiotics">
        <title>Prevalence and Molecular Characterization of Methicillin-Resistant Staphylococci (MRS) and Mammaliicocci (MRM) in Dromedary Camels from Algeria: First Detection of SCCmec-mecC Hybrid in Methicillin-Resistant Mammaliicoccus lentus.</title>
        <authorList>
            <person name="Belhout C."/>
            <person name="Boyen F."/>
            <person name="Vereecke N."/>
            <person name="Theuns S."/>
            <person name="Taibi N."/>
            <person name="Stegger M."/>
            <person name="de la Fe-Rodriguez P.Y."/>
            <person name="Bouayad L."/>
            <person name="Elgroud R."/>
            <person name="Butaye P."/>
        </authorList>
    </citation>
    <scope>NUCLEOTIDE SEQUENCE</scope>
    <source>
        <strain evidence="9">7048</strain>
    </source>
</reference>
<dbReference type="RefSeq" id="WP_064204533.1">
    <property type="nucleotide sequence ID" value="NZ_CABIVY010000005.1"/>
</dbReference>
<dbReference type="GO" id="GO:0030643">
    <property type="term" value="P:intracellular phosphate ion homeostasis"/>
    <property type="evidence" value="ECO:0007669"/>
    <property type="project" value="InterPro"/>
</dbReference>
<evidence type="ECO:0000256" key="4">
    <source>
        <dbReference type="ARBA" id="ARBA00022448"/>
    </source>
</evidence>
<evidence type="ECO:0000256" key="3">
    <source>
        <dbReference type="ARBA" id="ARBA00011738"/>
    </source>
</evidence>
<dbReference type="Proteomes" id="UP001223261">
    <property type="component" value="Chromosome"/>
</dbReference>
<evidence type="ECO:0000256" key="7">
    <source>
        <dbReference type="PIRNR" id="PIRNR003107"/>
    </source>
</evidence>
<dbReference type="Pfam" id="PF01895">
    <property type="entry name" value="PhoU"/>
    <property type="match status" value="2"/>
</dbReference>
<comment type="function">
    <text evidence="7">Plays a role in the regulation of phosphate uptake.</text>
</comment>
<dbReference type="PIRSF" id="PIRSF003107">
    <property type="entry name" value="PhoU"/>
    <property type="match status" value="1"/>
</dbReference>
<dbReference type="InterPro" id="IPR028366">
    <property type="entry name" value="PhoU"/>
</dbReference>
<dbReference type="EMBL" id="CP118848">
    <property type="protein sequence ID" value="WHI58685.1"/>
    <property type="molecule type" value="Genomic_DNA"/>
</dbReference>
<feature type="domain" description="PhoU" evidence="8">
    <location>
        <begin position="120"/>
        <end position="200"/>
    </location>
</feature>
<comment type="subcellular location">
    <subcellularLocation>
        <location evidence="1 7">Cytoplasm</location>
    </subcellularLocation>
</comment>
<dbReference type="GO" id="GO:0005737">
    <property type="term" value="C:cytoplasm"/>
    <property type="evidence" value="ECO:0007669"/>
    <property type="project" value="UniProtKB-SubCell"/>
</dbReference>
<dbReference type="SUPFAM" id="SSF109755">
    <property type="entry name" value="PhoU-like"/>
    <property type="match status" value="1"/>
</dbReference>
<gene>
    <name evidence="9" type="primary">phoU</name>
    <name evidence="9" type="ORF">PYH69_07920</name>
</gene>
<sequence length="215" mass="25055">MVIREKYEGELKALIEDLFELGKEVYNMIEQSVSVLSDEDKKNARALIAYDSKINKMEYDINEKVVMLITKQQPMATDLRVMISALKIASELERIADNSTNIAQIRKRVIITDYFILTRLKTMGKLAMLMLKDLENAIRNKDILLIKEIIERDTDIDDLYREISNTTYLIDDDPFISTQAHLAARYLERIGDHIKNISESCYYYITGEHYESIEK</sequence>
<dbReference type="PANTHER" id="PTHR42930:SF3">
    <property type="entry name" value="PHOSPHATE-SPECIFIC TRANSPORT SYSTEM ACCESSORY PROTEIN PHOU"/>
    <property type="match status" value="1"/>
</dbReference>
<accession>A0AAX3VZ74</accession>
<dbReference type="InterPro" id="IPR038078">
    <property type="entry name" value="PhoU-like_sf"/>
</dbReference>
<dbReference type="GO" id="GO:0006817">
    <property type="term" value="P:phosphate ion transport"/>
    <property type="evidence" value="ECO:0007669"/>
    <property type="project" value="UniProtKB-KW"/>
</dbReference>
<dbReference type="PANTHER" id="PTHR42930">
    <property type="entry name" value="PHOSPHATE-SPECIFIC TRANSPORT SYSTEM ACCESSORY PROTEIN PHOU"/>
    <property type="match status" value="1"/>
</dbReference>